<comment type="caution">
    <text evidence="2">The sequence shown here is derived from an EMBL/GenBank/DDBJ whole genome shotgun (WGS) entry which is preliminary data.</text>
</comment>
<dbReference type="RefSeq" id="WP_258421630.1">
    <property type="nucleotide sequence ID" value="NZ_JANSUY010000001.1"/>
</dbReference>
<sequence>MEKENLYTTLILLESLFFPFIIGMAGTGFIPILISKFILVFLLVGVFFFMMKAIREIKLKNKR</sequence>
<feature type="transmembrane region" description="Helical" evidence="1">
    <location>
        <begin position="32"/>
        <end position="54"/>
    </location>
</feature>
<dbReference type="AlphaFoldDB" id="A0A9X2P7Q5"/>
<evidence type="ECO:0000313" key="3">
    <source>
        <dbReference type="Proteomes" id="UP001142175"/>
    </source>
</evidence>
<keyword evidence="1" id="KW-1133">Transmembrane helix</keyword>
<name>A0A9X2P7Q5_9BACT</name>
<evidence type="ECO:0000313" key="2">
    <source>
        <dbReference type="EMBL" id="MCR9013735.1"/>
    </source>
</evidence>
<dbReference type="EMBL" id="JANSUY010000001">
    <property type="protein sequence ID" value="MCR9013735.1"/>
    <property type="molecule type" value="Genomic_DNA"/>
</dbReference>
<evidence type="ECO:0000256" key="1">
    <source>
        <dbReference type="SAM" id="Phobius"/>
    </source>
</evidence>
<keyword evidence="3" id="KW-1185">Reference proteome</keyword>
<keyword evidence="1" id="KW-0472">Membrane</keyword>
<dbReference type="Proteomes" id="UP001142175">
    <property type="component" value="Unassembled WGS sequence"/>
</dbReference>
<reference evidence="2" key="1">
    <citation type="submission" date="2022-08" db="EMBL/GenBank/DDBJ databases">
        <authorList>
            <person name="Zhang D."/>
        </authorList>
    </citation>
    <scope>NUCLEOTIDE SEQUENCE</scope>
    <source>
        <strain evidence="2">XJ19-11</strain>
    </source>
</reference>
<gene>
    <name evidence="2" type="ORF">NU887_01745</name>
</gene>
<keyword evidence="1" id="KW-0812">Transmembrane</keyword>
<organism evidence="2 3">
    <name type="scientific">Aquiflexum gelatinilyticum</name>
    <dbReference type="NCBI Taxonomy" id="2961943"/>
    <lineage>
        <taxon>Bacteria</taxon>
        <taxon>Pseudomonadati</taxon>
        <taxon>Bacteroidota</taxon>
        <taxon>Cytophagia</taxon>
        <taxon>Cytophagales</taxon>
        <taxon>Cyclobacteriaceae</taxon>
        <taxon>Aquiflexum</taxon>
    </lineage>
</organism>
<protein>
    <submittedName>
        <fullName evidence="2">Uncharacterized protein</fullName>
    </submittedName>
</protein>
<feature type="transmembrane region" description="Helical" evidence="1">
    <location>
        <begin position="7"/>
        <end position="26"/>
    </location>
</feature>
<proteinExistence type="predicted"/>
<accession>A0A9X2P7Q5</accession>